<name>A0ABX9QQE5_9BACT</name>
<dbReference type="EMBL" id="RAWI01000018">
    <property type="protein sequence ID" value="RKI15445.1"/>
    <property type="molecule type" value="Genomic_DNA"/>
</dbReference>
<comment type="caution">
    <text evidence="10">The sequence shown here is derived from an EMBL/GenBank/DDBJ whole genome shotgun (WGS) entry which is preliminary data.</text>
</comment>
<keyword evidence="8" id="KW-0812">Transmembrane</keyword>
<keyword evidence="2" id="KW-0596">Phosphopantetheine</keyword>
<evidence type="ECO:0000256" key="8">
    <source>
        <dbReference type="SAM" id="Phobius"/>
    </source>
</evidence>
<feature type="compositionally biased region" description="Basic and acidic residues" evidence="7">
    <location>
        <begin position="1230"/>
        <end position="1246"/>
    </location>
</feature>
<dbReference type="PROSITE" id="PS50075">
    <property type="entry name" value="CARRIER"/>
    <property type="match status" value="1"/>
</dbReference>
<dbReference type="Gene3D" id="3.30.559.30">
    <property type="entry name" value="Nonribosomal peptide synthetase, condensation domain"/>
    <property type="match status" value="1"/>
</dbReference>
<dbReference type="Pfam" id="PF00668">
    <property type="entry name" value="Condensation"/>
    <property type="match status" value="1"/>
</dbReference>
<evidence type="ECO:0000313" key="11">
    <source>
        <dbReference type="Proteomes" id="UP000278907"/>
    </source>
</evidence>
<dbReference type="SUPFAM" id="SSF47336">
    <property type="entry name" value="ACP-like"/>
    <property type="match status" value="1"/>
</dbReference>
<dbReference type="InterPro" id="IPR042099">
    <property type="entry name" value="ANL_N_sf"/>
</dbReference>
<evidence type="ECO:0000313" key="10">
    <source>
        <dbReference type="EMBL" id="RKI15445.1"/>
    </source>
</evidence>
<evidence type="ECO:0000256" key="5">
    <source>
        <dbReference type="ARBA" id="ARBA00022832"/>
    </source>
</evidence>
<evidence type="ECO:0000256" key="6">
    <source>
        <dbReference type="ARBA" id="ARBA00023098"/>
    </source>
</evidence>
<dbReference type="InterPro" id="IPR025110">
    <property type="entry name" value="AMP-bd_C"/>
</dbReference>
<keyword evidence="11" id="KW-1185">Reference proteome</keyword>
<dbReference type="SUPFAM" id="SSF56801">
    <property type="entry name" value="Acetyl-CoA synthetase-like"/>
    <property type="match status" value="1"/>
</dbReference>
<dbReference type="PROSITE" id="PS00455">
    <property type="entry name" value="AMP_BINDING"/>
    <property type="match status" value="1"/>
</dbReference>
<dbReference type="PANTHER" id="PTHR22754:SF32">
    <property type="entry name" value="DISCO-INTERACTING PROTEIN 2"/>
    <property type="match status" value="1"/>
</dbReference>
<dbReference type="CDD" id="cd19531">
    <property type="entry name" value="LCL_NRPS-like"/>
    <property type="match status" value="1"/>
</dbReference>
<evidence type="ECO:0000259" key="9">
    <source>
        <dbReference type="PROSITE" id="PS50075"/>
    </source>
</evidence>
<dbReference type="InterPro" id="IPR023213">
    <property type="entry name" value="CAT-like_dom_sf"/>
</dbReference>
<dbReference type="InterPro" id="IPR009081">
    <property type="entry name" value="PP-bd_ACP"/>
</dbReference>
<dbReference type="Gene3D" id="3.30.559.10">
    <property type="entry name" value="Chloramphenicol acetyltransferase-like domain"/>
    <property type="match status" value="1"/>
</dbReference>
<proteinExistence type="inferred from homology"/>
<dbReference type="SMART" id="SM00823">
    <property type="entry name" value="PKS_PP"/>
    <property type="match status" value="1"/>
</dbReference>
<dbReference type="InterPro" id="IPR045851">
    <property type="entry name" value="AMP-bd_C_sf"/>
</dbReference>
<dbReference type="Pfam" id="PF23024">
    <property type="entry name" value="AMP-dom_DIP2-like"/>
    <property type="match status" value="1"/>
</dbReference>
<gene>
    <name evidence="10" type="ORF">D7Y13_04245</name>
</gene>
<feature type="domain" description="Carrier" evidence="9">
    <location>
        <begin position="672"/>
        <end position="755"/>
    </location>
</feature>
<dbReference type="InterPro" id="IPR040097">
    <property type="entry name" value="FAAL/FAAC"/>
</dbReference>
<dbReference type="Gene3D" id="3.30.300.30">
    <property type="match status" value="1"/>
</dbReference>
<feature type="region of interest" description="Disordered" evidence="7">
    <location>
        <begin position="1219"/>
        <end position="1246"/>
    </location>
</feature>
<dbReference type="Pfam" id="PF00550">
    <property type="entry name" value="PP-binding"/>
    <property type="match status" value="1"/>
</dbReference>
<keyword evidence="3" id="KW-0597">Phosphoprotein</keyword>
<keyword evidence="8" id="KW-1133">Transmembrane helix</keyword>
<accession>A0ABX9QQE5</accession>
<evidence type="ECO:0000256" key="4">
    <source>
        <dbReference type="ARBA" id="ARBA00022598"/>
    </source>
</evidence>
<evidence type="ECO:0000256" key="3">
    <source>
        <dbReference type="ARBA" id="ARBA00022553"/>
    </source>
</evidence>
<evidence type="ECO:0000256" key="7">
    <source>
        <dbReference type="SAM" id="MobiDB-lite"/>
    </source>
</evidence>
<dbReference type="InterPro" id="IPR001242">
    <property type="entry name" value="Condensation_dom"/>
</dbReference>
<protein>
    <submittedName>
        <fullName evidence="10">AMP-dependent synthetase</fullName>
    </submittedName>
</protein>
<evidence type="ECO:0000256" key="2">
    <source>
        <dbReference type="ARBA" id="ARBA00022450"/>
    </source>
</evidence>
<dbReference type="InterPro" id="IPR000873">
    <property type="entry name" value="AMP-dep_synth/lig_dom"/>
</dbReference>
<dbReference type="CDD" id="cd05931">
    <property type="entry name" value="FAAL"/>
    <property type="match status" value="1"/>
</dbReference>
<reference evidence="10 11" key="1">
    <citation type="submission" date="2018-09" db="EMBL/GenBank/DDBJ databases">
        <authorList>
            <person name="Livingstone P.G."/>
            <person name="Whitworth D.E."/>
        </authorList>
    </citation>
    <scope>NUCLEOTIDE SEQUENCE [LARGE SCALE GENOMIC DNA]</scope>
    <source>
        <strain evidence="10 11">CA031B</strain>
    </source>
</reference>
<dbReference type="Gene3D" id="1.10.1200.10">
    <property type="entry name" value="ACP-like"/>
    <property type="match status" value="1"/>
</dbReference>
<dbReference type="InterPro" id="IPR020806">
    <property type="entry name" value="PKS_PP-bd"/>
</dbReference>
<organism evidence="10 11">
    <name type="scientific">Corallococcus praedator</name>
    <dbReference type="NCBI Taxonomy" id="2316724"/>
    <lineage>
        <taxon>Bacteria</taxon>
        <taxon>Pseudomonadati</taxon>
        <taxon>Myxococcota</taxon>
        <taxon>Myxococcia</taxon>
        <taxon>Myxococcales</taxon>
        <taxon>Cystobacterineae</taxon>
        <taxon>Myxococcaceae</taxon>
        <taxon>Corallococcus</taxon>
    </lineage>
</organism>
<keyword evidence="4" id="KW-0436">Ligase</keyword>
<keyword evidence="8" id="KW-0472">Membrane</keyword>
<dbReference type="Proteomes" id="UP000278907">
    <property type="component" value="Unassembled WGS sequence"/>
</dbReference>
<sequence length="1246" mass="135243">MYQGPRPGTACQHGQFVTCCVNCTVRFPRIIPLTLHESRTAPAGRFGESGLDTSRSAQRMRSPELLQDVSTLVELSRRRAEQRPDQLAYTFLVDGDSEEAHLTYGDLDRRARAIGAALQARGARGERVLLLYLPGLEYVAAFVGCLYAGAVAVPAYPPDPMRLARTLPRLEAVIQDARARFALTTGFIQGFMESMGEQSAALAGLSWLATDAVEDSEAGAWKDPGTAREALAFLQYTSGSTGTPKGVMLSHGNLLANSLAIHQCFEHSDDSRGVIWLPPYHDMGLIGGVLQPLCGGFPVVLLSPLDFLKRPARWLEAVSRYRATTSGGPNFAFDLCVRKTTPEQRAALDLSSWDVAFNGAEPVRAETLERFTRAFADSGFRKEAFYPCYGLAETTLIASGGRKAAPPVERVYRQDALQQGRAEAPAPSELTDARTLVGSGVSIPGQELIIVEPESRLPVPEGRLGEIWLRGPSVAGSYWERPEESEATFRARRADTGEGPYLRTGDLGFVSGQELFVAGRIKDLIILRGRNHYPQDLELTAESSHPAMRPGCSAAFSVDRGGEERLVVVLEVDRKVLGEPSAAIDAIRRAIAQGHEVAVDTVVLIPAGGLPKTSSGKVQRRACRTQYLANGLEILAQEALADASADAVSAPEVAAPEEFRLTRAALLTASEAERAALLGTYLRRHLSRALSVPLSSLEATRPLTALGLDSIHAVELKAALEEELEIHLPVALLLEGVHLEALTARGLAELRHPTAAPPPLVAGARGDAPLSHGQERLLFLDQLAAGSAAYNIPAAVELEGQLDVAVLTRSLEAIVHRHEALRTRFPRSQGRRVQDIVAPSGVPAGGPLALPGAVVDLSGLPEAQQAAETERLTAQEARGPFDLERELPVRAKLLKLSDTRHRLLLTLHHVVSDGWSMGVVVRELGALYAAFAQGRPSPLPELPVQYADHAAWLRRRLEGGLLDEELSWWKERLSGAPPLLELPLDKSRPERQHFEGARQPVSLSVALSEGLRQLGRAEGTTPFMSLLAGFLVVLHSRTGRTDLVVGTDVASREHARTQNLIGLFVNQLVLRVGLEGNPTFRQVLGRVREVALGGQAHPHVPFDKLVEALRPPRDARYNPLFQVMFVLENAPLPALRLPGLKLRQLEIDDGGSPFDLSVLLSESEGRFQGVLRFATALFDAATLARLAEDYEATLAAAVARPDATLEELHGVLVERERQRQQERAQALQSSRKELFRGVRRRGGSES</sequence>
<evidence type="ECO:0000256" key="1">
    <source>
        <dbReference type="ARBA" id="ARBA00006432"/>
    </source>
</evidence>
<dbReference type="InterPro" id="IPR020845">
    <property type="entry name" value="AMP-binding_CS"/>
</dbReference>
<dbReference type="Pfam" id="PF00501">
    <property type="entry name" value="AMP-binding"/>
    <property type="match status" value="1"/>
</dbReference>
<dbReference type="PANTHER" id="PTHR22754">
    <property type="entry name" value="DISCO-INTERACTING PROTEIN 2 DIP2 -RELATED"/>
    <property type="match status" value="1"/>
</dbReference>
<dbReference type="Gene3D" id="3.40.50.12780">
    <property type="entry name" value="N-terminal domain of ligase-like"/>
    <property type="match status" value="1"/>
</dbReference>
<feature type="transmembrane region" description="Helical" evidence="8">
    <location>
        <begin position="129"/>
        <end position="156"/>
    </location>
</feature>
<comment type="similarity">
    <text evidence="1">Belongs to the ATP-dependent AMP-binding enzyme family.</text>
</comment>
<keyword evidence="5" id="KW-0276">Fatty acid metabolism</keyword>
<keyword evidence="6" id="KW-0443">Lipid metabolism</keyword>
<dbReference type="InterPro" id="IPR036736">
    <property type="entry name" value="ACP-like_sf"/>
</dbReference>
<dbReference type="SUPFAM" id="SSF52777">
    <property type="entry name" value="CoA-dependent acyltransferases"/>
    <property type="match status" value="2"/>
</dbReference>